<dbReference type="STRING" id="1367477.N288_19035"/>
<name>U5LE34_9BACI</name>
<accession>U5LE34</accession>
<keyword evidence="2" id="KW-1185">Reference proteome</keyword>
<proteinExistence type="predicted"/>
<dbReference type="KEGG" id="bif:N288_19035"/>
<protein>
    <submittedName>
        <fullName evidence="1">Uncharacterized protein</fullName>
    </submittedName>
</protein>
<dbReference type="HOGENOM" id="CLU_2931578_0_0_9"/>
<dbReference type="EMBL" id="CP006643">
    <property type="protein sequence ID" value="AGX05685.1"/>
    <property type="molecule type" value="Genomic_DNA"/>
</dbReference>
<dbReference type="PATRIC" id="fig|1367477.3.peg.3795"/>
<dbReference type="Proteomes" id="UP000017805">
    <property type="component" value="Chromosome"/>
</dbReference>
<dbReference type="AlphaFoldDB" id="U5LE34"/>
<reference evidence="1 2" key="1">
    <citation type="submission" date="2013-07" db="EMBL/GenBank/DDBJ databases">
        <title>Complete genome sequence of Bacillus infantis NRRL B-14911 that has potential to induce cardiac disease by antigenic mimicry.</title>
        <authorList>
            <person name="Massilamany C."/>
            <person name="Smith T.P.L."/>
            <person name="Loy J.D."/>
            <person name="Barletta R."/>
            <person name="Reddy J."/>
        </authorList>
    </citation>
    <scope>NUCLEOTIDE SEQUENCE [LARGE SCALE GENOMIC DNA]</scope>
    <source>
        <strain evidence="1 2">NRRL B-14911</strain>
    </source>
</reference>
<gene>
    <name evidence="1" type="ORF">N288_19035</name>
</gene>
<evidence type="ECO:0000313" key="1">
    <source>
        <dbReference type="EMBL" id="AGX05685.1"/>
    </source>
</evidence>
<evidence type="ECO:0000313" key="2">
    <source>
        <dbReference type="Proteomes" id="UP000017805"/>
    </source>
</evidence>
<organism evidence="1 2">
    <name type="scientific">Bacillus infantis NRRL B-14911</name>
    <dbReference type="NCBI Taxonomy" id="1367477"/>
    <lineage>
        <taxon>Bacteria</taxon>
        <taxon>Bacillati</taxon>
        <taxon>Bacillota</taxon>
        <taxon>Bacilli</taxon>
        <taxon>Bacillales</taxon>
        <taxon>Bacillaceae</taxon>
        <taxon>Bacillus</taxon>
    </lineage>
</organism>
<sequence>MIKLKKYKLSYPDKKNLASAKSLQPADRLSNPSEQLCCLCKGYEPYTIHRINVCLFCSST</sequence>